<dbReference type="PIRSF" id="PIRSF006655">
    <property type="entry name" value="DHQ_synth"/>
    <property type="match status" value="1"/>
</dbReference>
<accession>A0A2Z6B2L8</accession>
<dbReference type="PANTHER" id="PTHR33563">
    <property type="match status" value="1"/>
</dbReference>
<dbReference type="InterPro" id="IPR002812">
    <property type="entry name" value="DHQS"/>
</dbReference>
<evidence type="ECO:0000313" key="6">
    <source>
        <dbReference type="Proteomes" id="UP000269883"/>
    </source>
</evidence>
<dbReference type="GO" id="GO:0016491">
    <property type="term" value="F:oxidoreductase activity"/>
    <property type="evidence" value="ECO:0007669"/>
    <property type="project" value="InterPro"/>
</dbReference>
<dbReference type="Proteomes" id="UP000269883">
    <property type="component" value="Chromosome"/>
</dbReference>
<keyword evidence="1" id="KW-0028">Amino-acid biosynthesis</keyword>
<dbReference type="NCBIfam" id="NF002628">
    <property type="entry name" value="PRK02290.1-6"/>
    <property type="match status" value="1"/>
</dbReference>
<feature type="domain" description="3-dehydroquinate synthase N-terminal" evidence="3">
    <location>
        <begin position="1"/>
        <end position="135"/>
    </location>
</feature>
<evidence type="ECO:0000259" key="4">
    <source>
        <dbReference type="Pfam" id="PF26558"/>
    </source>
</evidence>
<gene>
    <name evidence="5" type="ORF">DFE_3006</name>
</gene>
<dbReference type="GO" id="GO:0003856">
    <property type="term" value="F:3-dehydroquinate synthase activity"/>
    <property type="evidence" value="ECO:0007669"/>
    <property type="project" value="InterPro"/>
</dbReference>
<evidence type="ECO:0000259" key="3">
    <source>
        <dbReference type="Pfam" id="PF01959"/>
    </source>
</evidence>
<dbReference type="GO" id="GO:0009073">
    <property type="term" value="P:aromatic amino acid family biosynthetic process"/>
    <property type="evidence" value="ECO:0007669"/>
    <property type="project" value="UniProtKB-KW"/>
</dbReference>
<dbReference type="Pfam" id="PF26558">
    <property type="entry name" value="DHQS_2nd"/>
    <property type="match status" value="1"/>
</dbReference>
<dbReference type="Pfam" id="PF01959">
    <property type="entry name" value="DHQS"/>
    <property type="match status" value="1"/>
</dbReference>
<reference evidence="5 6" key="1">
    <citation type="journal article" date="2018" name="Sci. Adv.">
        <title>Multi-heme cytochromes provide a pathway for survival in energy-limited environments.</title>
        <authorList>
            <person name="Deng X."/>
            <person name="Dohmae N."/>
            <person name="Nealson K.H."/>
            <person name="Hashimoto K."/>
            <person name="Okamoto A."/>
        </authorList>
    </citation>
    <scope>NUCLEOTIDE SEQUENCE [LARGE SCALE GENOMIC DNA]</scope>
    <source>
        <strain evidence="5 6">IS5</strain>
    </source>
</reference>
<dbReference type="AlphaFoldDB" id="A0A2Z6B2L8"/>
<dbReference type="PANTHER" id="PTHR33563:SF1">
    <property type="entry name" value="3-DEHYDROQUINATE SYNTHASE"/>
    <property type="match status" value="1"/>
</dbReference>
<keyword evidence="6" id="KW-1185">Reference proteome</keyword>
<evidence type="ECO:0000256" key="1">
    <source>
        <dbReference type="ARBA" id="ARBA00022605"/>
    </source>
</evidence>
<dbReference type="InterPro" id="IPR030960">
    <property type="entry name" value="DHQS/DOIS_N"/>
</dbReference>
<evidence type="ECO:0000256" key="2">
    <source>
        <dbReference type="ARBA" id="ARBA00023141"/>
    </source>
</evidence>
<organism evidence="5 6">
    <name type="scientific">Desulfovibrio ferrophilus</name>
    <dbReference type="NCBI Taxonomy" id="241368"/>
    <lineage>
        <taxon>Bacteria</taxon>
        <taxon>Pseudomonadati</taxon>
        <taxon>Thermodesulfobacteriota</taxon>
        <taxon>Desulfovibrionia</taxon>
        <taxon>Desulfovibrionales</taxon>
        <taxon>Desulfovibrionaceae</taxon>
        <taxon>Desulfovibrio</taxon>
    </lineage>
</organism>
<proteinExistence type="predicted"/>
<dbReference type="OrthoDB" id="2043123at2"/>
<protein>
    <submittedName>
        <fullName evidence="5">3-dehydroquinate synthase</fullName>
    </submittedName>
</protein>
<sequence>MKKVFVQAIPFDKTFVTLALESGVDAIIVEPADVDKVRALAKAEVRTLDDFAVVSLQSKADEEVAVSQMQAGRQVILKRGWEIIPVENILAQGSGLGVEVATYDEADLAAGILERGVDFVVVTAEGIADLKRIVAQLKLSQGVVGMEKATITAIENAGLGHRVCVDTTSMLKTGQGMLIGNSSAFTFLVHAETESNPYVAARPFRVNAGAVHAYAVMPGDKTTYLEELCAGREVLVVDAQGHTSLAVVGRVKVEVRPMLLFTARTESGREGKVFLQNAETIRLVRVDGSPVSVVTLAEGDEILVRTDEAGRHFGMRISEDIKED</sequence>
<feature type="domain" description="3-dehydroquinate synthase C-terminal" evidence="4">
    <location>
        <begin position="149"/>
        <end position="323"/>
    </location>
</feature>
<dbReference type="RefSeq" id="WP_126380756.1">
    <property type="nucleotide sequence ID" value="NZ_AP017378.1"/>
</dbReference>
<dbReference type="InterPro" id="IPR056179">
    <property type="entry name" value="DHQS_C"/>
</dbReference>
<dbReference type="EMBL" id="AP017378">
    <property type="protein sequence ID" value="BBD09732.1"/>
    <property type="molecule type" value="Genomic_DNA"/>
</dbReference>
<dbReference type="KEGG" id="dfl:DFE_3006"/>
<keyword evidence="2" id="KW-0057">Aromatic amino acid biosynthesis</keyword>
<dbReference type="GO" id="GO:0008652">
    <property type="term" value="P:amino acid biosynthetic process"/>
    <property type="evidence" value="ECO:0007669"/>
    <property type="project" value="UniProtKB-KW"/>
</dbReference>
<evidence type="ECO:0000313" key="5">
    <source>
        <dbReference type="EMBL" id="BBD09732.1"/>
    </source>
</evidence>
<name>A0A2Z6B2L8_9BACT</name>